<feature type="region of interest" description="Disordered" evidence="1">
    <location>
        <begin position="206"/>
        <end position="235"/>
    </location>
</feature>
<dbReference type="Proteomes" id="UP000694417">
    <property type="component" value="Unplaced"/>
</dbReference>
<protein>
    <submittedName>
        <fullName evidence="2">Uncharacterized protein</fullName>
    </submittedName>
</protein>
<dbReference type="GeneTree" id="ENSGT00560000078590"/>
<keyword evidence="3" id="KW-1185">Reference proteome</keyword>
<reference evidence="2" key="2">
    <citation type="submission" date="2025-09" db="UniProtKB">
        <authorList>
            <consortium name="Ensembl"/>
        </authorList>
    </citation>
    <scope>IDENTIFICATION</scope>
</reference>
<organism evidence="2 3">
    <name type="scientific">Urocitellus parryii</name>
    <name type="common">Arctic ground squirrel</name>
    <name type="synonym">Spermophilus parryii</name>
    <dbReference type="NCBI Taxonomy" id="9999"/>
    <lineage>
        <taxon>Eukaryota</taxon>
        <taxon>Metazoa</taxon>
        <taxon>Chordata</taxon>
        <taxon>Craniata</taxon>
        <taxon>Vertebrata</taxon>
        <taxon>Euteleostomi</taxon>
        <taxon>Mammalia</taxon>
        <taxon>Eutheria</taxon>
        <taxon>Euarchontoglires</taxon>
        <taxon>Glires</taxon>
        <taxon>Rodentia</taxon>
        <taxon>Sciuromorpha</taxon>
        <taxon>Sciuridae</taxon>
        <taxon>Xerinae</taxon>
        <taxon>Marmotini</taxon>
        <taxon>Urocitellus</taxon>
    </lineage>
</organism>
<evidence type="ECO:0000256" key="1">
    <source>
        <dbReference type="SAM" id="MobiDB-lite"/>
    </source>
</evidence>
<sequence>MSQKSCKSPSTASSSPSPLEVKERESLSQQSQATSSKSKDSLSSLERPPRTLVASEYLPFFCTYEQLQDGEELAPQAEFRRDPGGWRTPKTPFSKDSEPPGGFCPYFRSEEESLSSLAPPHGWCRGPQSPLPNREAQGGCFCRMTVRDKCSAVSVGSNLLSGSSCSLGCCPILLVSEGCSRDSNLGIAVCSSHDLGAEGLVPYYRTPEEELRTSPGPPVSQSGSLGSSGDREGSG</sequence>
<proteinExistence type="predicted"/>
<evidence type="ECO:0000313" key="2">
    <source>
        <dbReference type="Ensembl" id="ENSUPAP00010018051.1"/>
    </source>
</evidence>
<dbReference type="AlphaFoldDB" id="A0A8D2HU78"/>
<name>A0A8D2HU78_UROPR</name>
<evidence type="ECO:0000313" key="3">
    <source>
        <dbReference type="Proteomes" id="UP000694417"/>
    </source>
</evidence>
<feature type="region of interest" description="Disordered" evidence="1">
    <location>
        <begin position="77"/>
        <end position="98"/>
    </location>
</feature>
<reference evidence="2" key="1">
    <citation type="submission" date="2025-08" db="UniProtKB">
        <authorList>
            <consortium name="Ensembl"/>
        </authorList>
    </citation>
    <scope>IDENTIFICATION</scope>
</reference>
<dbReference type="Ensembl" id="ENSUPAT00010020570.1">
    <property type="protein sequence ID" value="ENSUPAP00010018051.1"/>
    <property type="gene ID" value="ENSUPAG00010014367.1"/>
</dbReference>
<feature type="region of interest" description="Disordered" evidence="1">
    <location>
        <begin position="1"/>
        <end position="48"/>
    </location>
</feature>
<accession>A0A8D2HU78</accession>
<feature type="compositionally biased region" description="Low complexity" evidence="1">
    <location>
        <begin position="27"/>
        <end position="45"/>
    </location>
</feature>
<feature type="compositionally biased region" description="Low complexity" evidence="1">
    <location>
        <begin position="1"/>
        <end position="18"/>
    </location>
</feature>